<evidence type="ECO:0000313" key="1">
    <source>
        <dbReference type="EMBL" id="PUZ28543.1"/>
    </source>
</evidence>
<proteinExistence type="predicted"/>
<organism evidence="1 2">
    <name type="scientific">Chitinophaga parva</name>
    <dbReference type="NCBI Taxonomy" id="2169414"/>
    <lineage>
        <taxon>Bacteria</taxon>
        <taxon>Pseudomonadati</taxon>
        <taxon>Bacteroidota</taxon>
        <taxon>Chitinophagia</taxon>
        <taxon>Chitinophagales</taxon>
        <taxon>Chitinophagaceae</taxon>
        <taxon>Chitinophaga</taxon>
    </lineage>
</organism>
<comment type="caution">
    <text evidence="1">The sequence shown here is derived from an EMBL/GenBank/DDBJ whole genome shotgun (WGS) entry which is preliminary data.</text>
</comment>
<sequence length="221" mass="24869">MTDLIAKKTAEVCKLISELGTVDDKIDALNEVREALHKVSPLKDHPADFVKWVKLEQVKGNKYNPNHVAPPELKLLRKSVGKFGYTMSIVACFVDGVLQIVDGFHRHLVGMYKEIKESTFGRVPVTQMRASQQEYPDLVSGTILHNRARGEHAVDGMSNIVVQLKLDFDMSDKWIFDNLGIDAEELMRLTQIAGIARMVAGKDFSKSWKPGEEDNLKQGEY</sequence>
<keyword evidence="2" id="KW-1185">Reference proteome</keyword>
<protein>
    <recommendedName>
        <fullName evidence="3">ParB/Sulfiredoxin domain-containing protein</fullName>
    </recommendedName>
</protein>
<dbReference type="InterPro" id="IPR036086">
    <property type="entry name" value="ParB/Sulfiredoxin_sf"/>
</dbReference>
<dbReference type="AlphaFoldDB" id="A0A2T7BLI6"/>
<evidence type="ECO:0000313" key="2">
    <source>
        <dbReference type="Proteomes" id="UP000244450"/>
    </source>
</evidence>
<gene>
    <name evidence="1" type="ORF">DCC81_03415</name>
</gene>
<reference evidence="1 2" key="1">
    <citation type="submission" date="2018-04" db="EMBL/GenBank/DDBJ databases">
        <title>Chitinophaga fuyangensis sp. nov., isolated from soil in a chemical factory.</title>
        <authorList>
            <person name="Chen K."/>
        </authorList>
    </citation>
    <scope>NUCLEOTIDE SEQUENCE [LARGE SCALE GENOMIC DNA]</scope>
    <source>
        <strain evidence="1 2">LY-1</strain>
    </source>
</reference>
<accession>A0A2T7BLI6</accession>
<dbReference type="OrthoDB" id="4536617at2"/>
<dbReference type="EMBL" id="QCYK01000001">
    <property type="protein sequence ID" value="PUZ28543.1"/>
    <property type="molecule type" value="Genomic_DNA"/>
</dbReference>
<dbReference type="SUPFAM" id="SSF110849">
    <property type="entry name" value="ParB/Sulfiredoxin"/>
    <property type="match status" value="1"/>
</dbReference>
<dbReference type="RefSeq" id="WP_108685182.1">
    <property type="nucleotide sequence ID" value="NZ_QCYK01000001.1"/>
</dbReference>
<name>A0A2T7BLI6_9BACT</name>
<dbReference type="Proteomes" id="UP000244450">
    <property type="component" value="Unassembled WGS sequence"/>
</dbReference>
<evidence type="ECO:0008006" key="3">
    <source>
        <dbReference type="Google" id="ProtNLM"/>
    </source>
</evidence>